<evidence type="ECO:0000256" key="1">
    <source>
        <dbReference type="SAM" id="SignalP"/>
    </source>
</evidence>
<gene>
    <name evidence="2" type="ORF">K435DRAFT_783193</name>
</gene>
<organism evidence="2 3">
    <name type="scientific">Dendrothele bispora (strain CBS 962.96)</name>
    <dbReference type="NCBI Taxonomy" id="1314807"/>
    <lineage>
        <taxon>Eukaryota</taxon>
        <taxon>Fungi</taxon>
        <taxon>Dikarya</taxon>
        <taxon>Basidiomycota</taxon>
        <taxon>Agaricomycotina</taxon>
        <taxon>Agaricomycetes</taxon>
        <taxon>Agaricomycetidae</taxon>
        <taxon>Agaricales</taxon>
        <taxon>Agaricales incertae sedis</taxon>
        <taxon>Dendrothele</taxon>
    </lineage>
</organism>
<feature type="chain" id="PRO_5020962034" evidence="1">
    <location>
        <begin position="24"/>
        <end position="78"/>
    </location>
</feature>
<feature type="signal peptide" evidence="1">
    <location>
        <begin position="1"/>
        <end position="23"/>
    </location>
</feature>
<dbReference type="AlphaFoldDB" id="A0A4S8LAU9"/>
<name>A0A4S8LAU9_DENBC</name>
<reference evidence="2 3" key="1">
    <citation type="journal article" date="2019" name="Nat. Ecol. Evol.">
        <title>Megaphylogeny resolves global patterns of mushroom evolution.</title>
        <authorList>
            <person name="Varga T."/>
            <person name="Krizsan K."/>
            <person name="Foldi C."/>
            <person name="Dima B."/>
            <person name="Sanchez-Garcia M."/>
            <person name="Sanchez-Ramirez S."/>
            <person name="Szollosi G.J."/>
            <person name="Szarkandi J.G."/>
            <person name="Papp V."/>
            <person name="Albert L."/>
            <person name="Andreopoulos W."/>
            <person name="Angelini C."/>
            <person name="Antonin V."/>
            <person name="Barry K.W."/>
            <person name="Bougher N.L."/>
            <person name="Buchanan P."/>
            <person name="Buyck B."/>
            <person name="Bense V."/>
            <person name="Catcheside P."/>
            <person name="Chovatia M."/>
            <person name="Cooper J."/>
            <person name="Damon W."/>
            <person name="Desjardin D."/>
            <person name="Finy P."/>
            <person name="Geml J."/>
            <person name="Haridas S."/>
            <person name="Hughes K."/>
            <person name="Justo A."/>
            <person name="Karasinski D."/>
            <person name="Kautmanova I."/>
            <person name="Kiss B."/>
            <person name="Kocsube S."/>
            <person name="Kotiranta H."/>
            <person name="LaButti K.M."/>
            <person name="Lechner B.E."/>
            <person name="Liimatainen K."/>
            <person name="Lipzen A."/>
            <person name="Lukacs Z."/>
            <person name="Mihaltcheva S."/>
            <person name="Morgado L.N."/>
            <person name="Niskanen T."/>
            <person name="Noordeloos M.E."/>
            <person name="Ohm R.A."/>
            <person name="Ortiz-Santana B."/>
            <person name="Ovrebo C."/>
            <person name="Racz N."/>
            <person name="Riley R."/>
            <person name="Savchenko A."/>
            <person name="Shiryaev A."/>
            <person name="Soop K."/>
            <person name="Spirin V."/>
            <person name="Szebenyi C."/>
            <person name="Tomsovsky M."/>
            <person name="Tulloss R.E."/>
            <person name="Uehling J."/>
            <person name="Grigoriev I.V."/>
            <person name="Vagvolgyi C."/>
            <person name="Papp T."/>
            <person name="Martin F.M."/>
            <person name="Miettinen O."/>
            <person name="Hibbett D.S."/>
            <person name="Nagy L.G."/>
        </authorList>
    </citation>
    <scope>NUCLEOTIDE SEQUENCE [LARGE SCALE GENOMIC DNA]</scope>
    <source>
        <strain evidence="2 3">CBS 962.96</strain>
    </source>
</reference>
<dbReference type="EMBL" id="ML179532">
    <property type="protein sequence ID" value="THU85760.1"/>
    <property type="molecule type" value="Genomic_DNA"/>
</dbReference>
<sequence length="78" mass="8879">MDPGKRVLKWPPFLSLLPSLSSGSPLGLSDIYVDICRLMERMERGLEMHPLPFPSPSLSSGSLWVYPKYMSNPFRNVR</sequence>
<dbReference type="Proteomes" id="UP000297245">
    <property type="component" value="Unassembled WGS sequence"/>
</dbReference>
<accession>A0A4S8LAU9</accession>
<keyword evidence="3" id="KW-1185">Reference proteome</keyword>
<keyword evidence="1" id="KW-0732">Signal</keyword>
<proteinExistence type="predicted"/>
<evidence type="ECO:0000313" key="3">
    <source>
        <dbReference type="Proteomes" id="UP000297245"/>
    </source>
</evidence>
<evidence type="ECO:0000313" key="2">
    <source>
        <dbReference type="EMBL" id="THU85760.1"/>
    </source>
</evidence>
<protein>
    <submittedName>
        <fullName evidence="2">Uncharacterized protein</fullName>
    </submittedName>
</protein>